<feature type="compositionally biased region" description="Polar residues" evidence="1">
    <location>
        <begin position="1"/>
        <end position="14"/>
    </location>
</feature>
<evidence type="ECO:0000256" key="2">
    <source>
        <dbReference type="SAM" id="Phobius"/>
    </source>
</evidence>
<keyword evidence="2" id="KW-1133">Transmembrane helix</keyword>
<dbReference type="EMBL" id="LT550226">
    <property type="protein sequence ID" value="SAL95160.1"/>
    <property type="molecule type" value="Genomic_DNA"/>
</dbReference>
<dbReference type="Proteomes" id="UP000078561">
    <property type="component" value="Unassembled WGS sequence"/>
</dbReference>
<evidence type="ECO:0000313" key="3">
    <source>
        <dbReference type="EMBL" id="SAL95160.1"/>
    </source>
</evidence>
<dbReference type="InParanoid" id="A0A163IT98"/>
<dbReference type="OrthoDB" id="2290969at2759"/>
<organism evidence="3">
    <name type="scientific">Absidia glauca</name>
    <name type="common">Pin mould</name>
    <dbReference type="NCBI Taxonomy" id="4829"/>
    <lineage>
        <taxon>Eukaryota</taxon>
        <taxon>Fungi</taxon>
        <taxon>Fungi incertae sedis</taxon>
        <taxon>Mucoromycota</taxon>
        <taxon>Mucoromycotina</taxon>
        <taxon>Mucoromycetes</taxon>
        <taxon>Mucorales</taxon>
        <taxon>Cunninghamellaceae</taxon>
        <taxon>Absidia</taxon>
    </lineage>
</organism>
<keyword evidence="4" id="KW-1185">Reference proteome</keyword>
<feature type="compositionally biased region" description="Basic and acidic residues" evidence="1">
    <location>
        <begin position="220"/>
        <end position="231"/>
    </location>
</feature>
<sequence length="375" mass="41030">MDSQLDNLVNSNDKQLGEDMDVTAPSDLFASNDLADLKQLDQSDMDHQQPDEDIEEVTEQDTSSLGEDYENGALEDSTDDGTELDDDMNEDDTSELEGADSLNLLGDDLDDSTVDLTASGKDIGKIEHSFTENNGLDDEETGQQDTSDNDNEQDDDEDDTVEKTWDMAGDDADDDQANSSVDALLDAGDEDVYGDGDNKVVDESAETPIGNDDVVGENSGFKEEDDQKTWDNDESNDTEAELEDQEETMEQGTVEENDNDRLGSTLEQALDALEEDQEPVPTSPTMADNTIAGDLSSLPDYSKFDDNGPPSLPLQQQDQQKTATPDTTIGQDTAEDLATVDTSLLLLVALLMLVCLRLPYVKVREKGKMLHGYRH</sequence>
<reference evidence="3" key="1">
    <citation type="submission" date="2016-04" db="EMBL/GenBank/DDBJ databases">
        <authorList>
            <person name="Evans L.H."/>
            <person name="Alamgir A."/>
            <person name="Owens N."/>
            <person name="Weber N.D."/>
            <person name="Virtaneva K."/>
            <person name="Barbian K."/>
            <person name="Babar A."/>
            <person name="Rosenke K."/>
        </authorList>
    </citation>
    <scope>NUCLEOTIDE SEQUENCE [LARGE SCALE GENOMIC DNA]</scope>
    <source>
        <strain evidence="3">CBS 101.48</strain>
    </source>
</reference>
<name>A0A163IT98_ABSGL</name>
<protein>
    <submittedName>
        <fullName evidence="3">Uncharacterized protein</fullName>
    </submittedName>
</protein>
<keyword evidence="2" id="KW-0472">Membrane</keyword>
<feature type="region of interest" description="Disordered" evidence="1">
    <location>
        <begin position="274"/>
        <end position="330"/>
    </location>
</feature>
<feature type="transmembrane region" description="Helical" evidence="2">
    <location>
        <begin position="343"/>
        <end position="360"/>
    </location>
</feature>
<feature type="region of interest" description="Disordered" evidence="1">
    <location>
        <begin position="1"/>
        <end position="261"/>
    </location>
</feature>
<feature type="compositionally biased region" description="Low complexity" evidence="1">
    <location>
        <begin position="313"/>
        <end position="328"/>
    </location>
</feature>
<feature type="compositionally biased region" description="Acidic residues" evidence="1">
    <location>
        <begin position="76"/>
        <end position="98"/>
    </location>
</feature>
<proteinExistence type="predicted"/>
<feature type="compositionally biased region" description="Basic and acidic residues" evidence="1">
    <location>
        <begin position="35"/>
        <end position="50"/>
    </location>
</feature>
<dbReference type="AlphaFoldDB" id="A0A163IT98"/>
<gene>
    <name evidence="3" type="primary">ABSGL_00470.1 scaffold 683</name>
</gene>
<feature type="compositionally biased region" description="Acidic residues" evidence="1">
    <location>
        <begin position="135"/>
        <end position="160"/>
    </location>
</feature>
<evidence type="ECO:0000313" key="4">
    <source>
        <dbReference type="Proteomes" id="UP000078561"/>
    </source>
</evidence>
<feature type="compositionally biased region" description="Acidic residues" evidence="1">
    <location>
        <begin position="232"/>
        <end position="258"/>
    </location>
</feature>
<evidence type="ECO:0000256" key="1">
    <source>
        <dbReference type="SAM" id="MobiDB-lite"/>
    </source>
</evidence>
<accession>A0A163IT98</accession>
<keyword evidence="2" id="KW-0812">Transmembrane</keyword>